<evidence type="ECO:0000256" key="2">
    <source>
        <dbReference type="ARBA" id="ARBA00011738"/>
    </source>
</evidence>
<evidence type="ECO:0000256" key="3">
    <source>
        <dbReference type="ARBA" id="ARBA00022694"/>
    </source>
</evidence>
<comment type="cofactor">
    <cofactor evidence="9">
        <name>Zn(2+)</name>
        <dbReference type="ChEBI" id="CHEBI:29105"/>
    </cofactor>
    <text evidence="9">Binds 2 Zn(2+) ions.</text>
</comment>
<comment type="similarity">
    <text evidence="9">Belongs to the RNase Z family.</text>
</comment>
<dbReference type="PATRIC" id="fig|1698276.3.peg.352"/>
<feature type="binding site" evidence="9">
    <location>
        <position position="139"/>
    </location>
    <ligand>
        <name>Zn(2+)</name>
        <dbReference type="ChEBI" id="CHEBI:29105"/>
        <label>1</label>
        <note>catalytic</note>
    </ligand>
</feature>
<dbReference type="NCBIfam" id="TIGR02651">
    <property type="entry name" value="RNase_Z"/>
    <property type="match status" value="1"/>
</dbReference>
<dbReference type="FunFam" id="3.60.15.10:FF:000002">
    <property type="entry name" value="Ribonuclease Z"/>
    <property type="match status" value="1"/>
</dbReference>
<dbReference type="GO" id="GO:0008270">
    <property type="term" value="F:zinc ion binding"/>
    <property type="evidence" value="ECO:0007669"/>
    <property type="project" value="UniProtKB-UniRule"/>
</dbReference>
<feature type="binding site" evidence="9">
    <location>
        <position position="67"/>
    </location>
    <ligand>
        <name>Zn(2+)</name>
        <dbReference type="ChEBI" id="CHEBI:29105"/>
        <label>2</label>
        <note>catalytic</note>
    </ligand>
</feature>
<dbReference type="CDD" id="cd07717">
    <property type="entry name" value="RNaseZ_ZiPD-like_MBL-fold"/>
    <property type="match status" value="1"/>
</dbReference>
<evidence type="ECO:0000256" key="9">
    <source>
        <dbReference type="HAMAP-Rule" id="MF_01818"/>
    </source>
</evidence>
<evidence type="ECO:0000256" key="6">
    <source>
        <dbReference type="ARBA" id="ARBA00022759"/>
    </source>
</evidence>
<evidence type="ECO:0000256" key="4">
    <source>
        <dbReference type="ARBA" id="ARBA00022722"/>
    </source>
</evidence>
<evidence type="ECO:0000313" key="11">
    <source>
        <dbReference type="EMBL" id="KXB03351.1"/>
    </source>
</evidence>
<dbReference type="Proteomes" id="UP000070405">
    <property type="component" value="Unassembled WGS sequence"/>
</dbReference>
<reference evidence="11 12" key="1">
    <citation type="journal article" date="2016" name="Sci. Rep.">
        <title>Metabolic traits of an uncultured archaeal lineage -MSBL1- from brine pools of the Red Sea.</title>
        <authorList>
            <person name="Mwirichia R."/>
            <person name="Alam I."/>
            <person name="Rashid M."/>
            <person name="Vinu M."/>
            <person name="Ba-Alawi W."/>
            <person name="Anthony Kamau A."/>
            <person name="Kamanda Ngugi D."/>
            <person name="Goker M."/>
            <person name="Klenk H.P."/>
            <person name="Bajic V."/>
            <person name="Stingl U."/>
        </authorList>
    </citation>
    <scope>NUCLEOTIDE SEQUENCE [LARGE SCALE GENOMIC DNA]</scope>
    <source>
        <strain evidence="11">SCGC-AAA261G05</strain>
    </source>
</reference>
<comment type="caution">
    <text evidence="11">The sequence shown here is derived from an EMBL/GenBank/DDBJ whole genome shotgun (WGS) entry which is preliminary data.</text>
</comment>
<keyword evidence="8 9" id="KW-0862">Zinc</keyword>
<accession>A0A133VA88</accession>
<dbReference type="InterPro" id="IPR013471">
    <property type="entry name" value="RNase_Z/BN"/>
</dbReference>
<feature type="binding site" evidence="9">
    <location>
        <position position="62"/>
    </location>
    <ligand>
        <name>Zn(2+)</name>
        <dbReference type="ChEBI" id="CHEBI:29105"/>
        <label>1</label>
        <note>catalytic</note>
    </ligand>
</feature>
<feature type="binding site" evidence="9">
    <location>
        <position position="64"/>
    </location>
    <ligand>
        <name>Zn(2+)</name>
        <dbReference type="ChEBI" id="CHEBI:29105"/>
        <label>1</label>
        <note>catalytic</note>
    </ligand>
</feature>
<dbReference type="NCBIfam" id="NF000801">
    <property type="entry name" value="PRK00055.1-3"/>
    <property type="match status" value="1"/>
</dbReference>
<feature type="binding site" evidence="9">
    <location>
        <position position="66"/>
    </location>
    <ligand>
        <name>Zn(2+)</name>
        <dbReference type="ChEBI" id="CHEBI:29105"/>
        <label>2</label>
        <note>catalytic</note>
    </ligand>
</feature>
<evidence type="ECO:0000313" key="12">
    <source>
        <dbReference type="Proteomes" id="UP000070405"/>
    </source>
</evidence>
<evidence type="ECO:0000256" key="1">
    <source>
        <dbReference type="ARBA" id="ARBA00000402"/>
    </source>
</evidence>
<keyword evidence="7 9" id="KW-0378">Hydrolase</keyword>
<keyword evidence="6 9" id="KW-0255">Endonuclease</keyword>
<dbReference type="HAMAP" id="MF_01818">
    <property type="entry name" value="RNase_Z_BN"/>
    <property type="match status" value="1"/>
</dbReference>
<dbReference type="GO" id="GO:0042802">
    <property type="term" value="F:identical protein binding"/>
    <property type="evidence" value="ECO:0007669"/>
    <property type="project" value="UniProtKB-ARBA"/>
</dbReference>
<feature type="binding site" evidence="9">
    <location>
        <position position="210"/>
    </location>
    <ligand>
        <name>Zn(2+)</name>
        <dbReference type="ChEBI" id="CHEBI:29105"/>
        <label>1</label>
        <note>catalytic</note>
    </ligand>
</feature>
<dbReference type="PANTHER" id="PTHR46018:SF2">
    <property type="entry name" value="ZINC PHOSPHODIESTERASE ELAC PROTEIN 1"/>
    <property type="match status" value="1"/>
</dbReference>
<feature type="active site" description="Proton acceptor" evidence="9">
    <location>
        <position position="66"/>
    </location>
</feature>
<evidence type="ECO:0000259" key="10">
    <source>
        <dbReference type="SMART" id="SM00849"/>
    </source>
</evidence>
<dbReference type="InterPro" id="IPR036866">
    <property type="entry name" value="RibonucZ/Hydroxyglut_hydro"/>
</dbReference>
<evidence type="ECO:0000256" key="8">
    <source>
        <dbReference type="ARBA" id="ARBA00022833"/>
    </source>
</evidence>
<dbReference type="PANTHER" id="PTHR46018">
    <property type="entry name" value="ZINC PHOSPHODIESTERASE ELAC PROTEIN 1"/>
    <property type="match status" value="1"/>
</dbReference>
<sequence length="305" mass="33668">MKLKIIFLGTSGSMPTAERGLTSIIIRREGEVLIFDCGEGSQRQMIRAGFSPMKIDAIFITHYHGDHFLGIAGLVQTLSLMDRERKLEIYGPPGTEEKIGTFLTLPTFTLKFEVQIQDITPGAGIRRKGYEIRTCETQHGVPGIAYALVEDERPGKFYPEKAEELGVKPGPDFSRLQNGEEIEAADGSIVKPDQVMGPPRPGRKIVYSGDTKPIDQMIKFSQGADILIHDATLASDLQELADEGGHSTPIDAAKIAKEAGVERLILTHVSPRYPDSSELEDEAKEVFPDTRVAEDFMELEVELKD</sequence>
<dbReference type="InterPro" id="IPR001279">
    <property type="entry name" value="Metallo-B-lactamas"/>
</dbReference>
<dbReference type="Gene3D" id="3.60.15.10">
    <property type="entry name" value="Ribonuclease Z/Hydroxyacylglutathione hydrolase-like"/>
    <property type="match status" value="1"/>
</dbReference>
<dbReference type="Pfam" id="PF00753">
    <property type="entry name" value="Lactamase_B"/>
    <property type="match status" value="1"/>
</dbReference>
<dbReference type="SMART" id="SM00849">
    <property type="entry name" value="Lactamase_B"/>
    <property type="match status" value="1"/>
</dbReference>
<keyword evidence="4 9" id="KW-0540">Nuclease</keyword>
<keyword evidence="12" id="KW-1185">Reference proteome</keyword>
<comment type="function">
    <text evidence="9">Zinc phosphodiesterase, which displays some tRNA 3'-processing endonuclease activity. Probably involved in tRNA maturation, by removing a 3'-trailer from precursor tRNA.</text>
</comment>
<evidence type="ECO:0000256" key="5">
    <source>
        <dbReference type="ARBA" id="ARBA00022723"/>
    </source>
</evidence>
<feature type="binding site" evidence="9">
    <location>
        <position position="268"/>
    </location>
    <ligand>
        <name>Zn(2+)</name>
        <dbReference type="ChEBI" id="CHEBI:29105"/>
        <label>2</label>
        <note>catalytic</note>
    </ligand>
</feature>
<keyword evidence="3 9" id="KW-0819">tRNA processing</keyword>
<comment type="catalytic activity">
    <reaction evidence="1 9">
        <text>Endonucleolytic cleavage of RNA, removing extra 3' nucleotides from tRNA precursor, generating 3' termini of tRNAs. A 3'-hydroxy group is left at the tRNA terminus and a 5'-phosphoryl group is left at the trailer molecule.</text>
        <dbReference type="EC" id="3.1.26.11"/>
    </reaction>
</comment>
<dbReference type="EMBL" id="LHYA01000029">
    <property type="protein sequence ID" value="KXB03351.1"/>
    <property type="molecule type" value="Genomic_DNA"/>
</dbReference>
<organism evidence="11 12">
    <name type="scientific">candidate division MSBL1 archaeon SCGC-AAA261G05</name>
    <dbReference type="NCBI Taxonomy" id="1698276"/>
    <lineage>
        <taxon>Archaea</taxon>
        <taxon>Methanobacteriati</taxon>
        <taxon>Methanobacteriota</taxon>
        <taxon>candidate division MSBL1</taxon>
    </lineage>
</organism>
<comment type="subunit">
    <text evidence="2 9">Homodimer.</text>
</comment>
<protein>
    <recommendedName>
        <fullName evidence="9">Ribonuclease Z</fullName>
        <shortName evidence="9">RNase Z</shortName>
        <ecNumber evidence="9">3.1.26.11</ecNumber>
    </recommendedName>
    <alternativeName>
        <fullName evidence="9">tRNA 3 endonuclease</fullName>
    </alternativeName>
    <alternativeName>
        <fullName evidence="9">tRNase Z</fullName>
    </alternativeName>
</protein>
<keyword evidence="5 9" id="KW-0479">Metal-binding</keyword>
<name>A0A133VA88_9EURY</name>
<dbReference type="GO" id="GO:0042781">
    <property type="term" value="F:3'-tRNA processing endoribonuclease activity"/>
    <property type="evidence" value="ECO:0007669"/>
    <property type="project" value="UniProtKB-UniRule"/>
</dbReference>
<dbReference type="Pfam" id="PF12706">
    <property type="entry name" value="Lactamase_B_2"/>
    <property type="match status" value="1"/>
</dbReference>
<dbReference type="AlphaFoldDB" id="A0A133VA88"/>
<gene>
    <name evidence="9" type="primary">rnz</name>
    <name evidence="11" type="ORF">AKJ47_02415</name>
</gene>
<evidence type="ECO:0000256" key="7">
    <source>
        <dbReference type="ARBA" id="ARBA00022801"/>
    </source>
</evidence>
<dbReference type="SUPFAM" id="SSF56281">
    <property type="entry name" value="Metallo-hydrolase/oxidoreductase"/>
    <property type="match status" value="1"/>
</dbReference>
<feature type="domain" description="Metallo-beta-lactamase" evidence="10">
    <location>
        <begin position="20"/>
        <end position="246"/>
    </location>
</feature>
<dbReference type="EC" id="3.1.26.11" evidence="9"/>
<proteinExistence type="inferred from homology"/>
<feature type="binding site" evidence="9">
    <location>
        <position position="210"/>
    </location>
    <ligand>
        <name>Zn(2+)</name>
        <dbReference type="ChEBI" id="CHEBI:29105"/>
        <label>2</label>
        <note>catalytic</note>
    </ligand>
</feature>